<sequence>MKKINKFILSLTAISSLVAVPTISASCKDGKKPEPEKPEEHGTENWKGLKIGRVATKENKVLPSVPTAEFKATKNWDEVKKVFEKYGITFNDDEKPGNATFAVKPSTHSHDDEGIIHLDIDIIVDSVVAGTKRFEIGGFEKEHFHHEVVLGDYEIHTHVKEEMKKTPLTTIKAEILEAQAKGFNELLAALGKYVKITPKISKPVKGFKFGTETEDIEILDDTNHLIFKTTYIVDIDKFSEPGTVKGEKLVLHVH</sequence>
<evidence type="ECO:0000313" key="10">
    <source>
        <dbReference type="EMBL" id="RMA78982.1"/>
    </source>
</evidence>
<evidence type="ECO:0000256" key="5">
    <source>
        <dbReference type="ARBA" id="ARBA00023136"/>
    </source>
</evidence>
<feature type="compositionally biased region" description="Basic and acidic residues" evidence="8">
    <location>
        <begin position="28"/>
        <end position="44"/>
    </location>
</feature>
<dbReference type="AlphaFoldDB" id="A0A3M0AIP5"/>
<proteinExistence type="predicted"/>
<dbReference type="InterPro" id="IPR049890">
    <property type="entry name" value="VlpA-F-like_signal"/>
</dbReference>
<dbReference type="GO" id="GO:0005886">
    <property type="term" value="C:plasma membrane"/>
    <property type="evidence" value="ECO:0007669"/>
    <property type="project" value="UniProtKB-SubCell"/>
</dbReference>
<evidence type="ECO:0000256" key="2">
    <source>
        <dbReference type="ARBA" id="ARBA00022475"/>
    </source>
</evidence>
<name>A0A3M0AIP5_9BACT</name>
<evidence type="ECO:0000256" key="1">
    <source>
        <dbReference type="ARBA" id="ARBA00004193"/>
    </source>
</evidence>
<comment type="caution">
    <text evidence="10">The sequence shown here is derived from an EMBL/GenBank/DDBJ whole genome shotgun (WGS) entry which is preliminary data.</text>
</comment>
<reference evidence="10 11" key="1">
    <citation type="submission" date="2018-10" db="EMBL/GenBank/DDBJ databases">
        <title>Genomic Encyclopedia of Archaeal and Bacterial Type Strains, Phase II (KMG-II): from individual species to whole genera.</title>
        <authorList>
            <person name="Goeker M."/>
        </authorList>
    </citation>
    <scope>NUCLEOTIDE SEQUENCE [LARGE SCALE GENOMIC DNA]</scope>
    <source>
        <strain evidence="10 11">ATCC 29870</strain>
    </source>
</reference>
<protein>
    <submittedName>
        <fullName evidence="10">Uncharacterized protein</fullName>
    </submittedName>
</protein>
<keyword evidence="2" id="KW-1003">Cell membrane</keyword>
<evidence type="ECO:0000256" key="9">
    <source>
        <dbReference type="SAM" id="SignalP"/>
    </source>
</evidence>
<organism evidence="10 11">
    <name type="scientific">Metamycoplasma subdolum</name>
    <dbReference type="NCBI Taxonomy" id="92407"/>
    <lineage>
        <taxon>Bacteria</taxon>
        <taxon>Bacillati</taxon>
        <taxon>Mycoplasmatota</taxon>
        <taxon>Mycoplasmoidales</taxon>
        <taxon>Metamycoplasmataceae</taxon>
        <taxon>Metamycoplasma</taxon>
    </lineage>
</organism>
<keyword evidence="5" id="KW-0472">Membrane</keyword>
<evidence type="ECO:0000256" key="3">
    <source>
        <dbReference type="ARBA" id="ARBA00022729"/>
    </source>
</evidence>
<keyword evidence="11" id="KW-1185">Reference proteome</keyword>
<gene>
    <name evidence="10" type="ORF">JN00_0026</name>
</gene>
<dbReference type="PROSITE" id="PS51257">
    <property type="entry name" value="PROKAR_LIPOPROTEIN"/>
    <property type="match status" value="1"/>
</dbReference>
<keyword evidence="4" id="KW-0677">Repeat</keyword>
<feature type="signal peptide" evidence="9">
    <location>
        <begin position="1"/>
        <end position="24"/>
    </location>
</feature>
<dbReference type="EMBL" id="REFI01000005">
    <property type="protein sequence ID" value="RMA78982.1"/>
    <property type="molecule type" value="Genomic_DNA"/>
</dbReference>
<dbReference type="RefSeq" id="WP_121940527.1">
    <property type="nucleotide sequence ID" value="NZ_CP137846.1"/>
</dbReference>
<feature type="region of interest" description="Disordered" evidence="8">
    <location>
        <begin position="26"/>
        <end position="45"/>
    </location>
</feature>
<keyword evidence="7" id="KW-0449">Lipoprotein</keyword>
<evidence type="ECO:0000256" key="7">
    <source>
        <dbReference type="ARBA" id="ARBA00023288"/>
    </source>
</evidence>
<feature type="chain" id="PRO_5018312201" evidence="9">
    <location>
        <begin position="25"/>
        <end position="254"/>
    </location>
</feature>
<dbReference type="Proteomes" id="UP000267246">
    <property type="component" value="Unassembled WGS sequence"/>
</dbReference>
<evidence type="ECO:0000256" key="8">
    <source>
        <dbReference type="SAM" id="MobiDB-lite"/>
    </source>
</evidence>
<dbReference type="NCBIfam" id="NF033817">
    <property type="entry name" value="Mplas_variab_LP"/>
    <property type="match status" value="1"/>
</dbReference>
<keyword evidence="6" id="KW-0564">Palmitate</keyword>
<evidence type="ECO:0000256" key="6">
    <source>
        <dbReference type="ARBA" id="ARBA00023139"/>
    </source>
</evidence>
<comment type="subcellular location">
    <subcellularLocation>
        <location evidence="1">Cell membrane</location>
        <topology evidence="1">Lipid-anchor</topology>
    </subcellularLocation>
</comment>
<evidence type="ECO:0000313" key="11">
    <source>
        <dbReference type="Proteomes" id="UP000267246"/>
    </source>
</evidence>
<accession>A0A3M0AIP5</accession>
<keyword evidence="3 9" id="KW-0732">Signal</keyword>
<evidence type="ECO:0000256" key="4">
    <source>
        <dbReference type="ARBA" id="ARBA00022737"/>
    </source>
</evidence>